<organism evidence="1 2">
    <name type="scientific">Kordia periserrulae</name>
    <dbReference type="NCBI Taxonomy" id="701523"/>
    <lineage>
        <taxon>Bacteria</taxon>
        <taxon>Pseudomonadati</taxon>
        <taxon>Bacteroidota</taxon>
        <taxon>Flavobacteriia</taxon>
        <taxon>Flavobacteriales</taxon>
        <taxon>Flavobacteriaceae</taxon>
        <taxon>Kordia</taxon>
    </lineage>
</organism>
<dbReference type="OrthoDB" id="980854at2"/>
<name>A0A2T6BY44_9FLAO</name>
<dbReference type="RefSeq" id="WP_108115118.1">
    <property type="nucleotide sequence ID" value="NZ_QBKT01000005.1"/>
</dbReference>
<sequence>MQKTITLIAAVLLLVACKNDKKTEKSTSQKDTSTKVETKKEVALSTQQEQFLATTIAYFKQCKAESTNRNDCRNSISKMITEFYNIGDFRAKDGGFVIYDSIQPIVKKSNDWVKLGAASNQEVLEKAQQAANEGKATLAIDVSETYGQVAMIIPGKLTKSASWELQVPNAAALVNYDAKKSFMEKSLSYAFKSAENIVIYSKSQ</sequence>
<proteinExistence type="predicted"/>
<evidence type="ECO:0000313" key="1">
    <source>
        <dbReference type="EMBL" id="PTX61001.1"/>
    </source>
</evidence>
<keyword evidence="2" id="KW-1185">Reference proteome</keyword>
<gene>
    <name evidence="1" type="ORF">C8N46_105157</name>
</gene>
<evidence type="ECO:0000313" key="2">
    <source>
        <dbReference type="Proteomes" id="UP000244090"/>
    </source>
</evidence>
<protein>
    <recommendedName>
        <fullName evidence="3">Lipoprotein</fullName>
    </recommendedName>
</protein>
<dbReference type="EMBL" id="QBKT01000005">
    <property type="protein sequence ID" value="PTX61001.1"/>
    <property type="molecule type" value="Genomic_DNA"/>
</dbReference>
<accession>A0A2T6BY44</accession>
<dbReference type="Proteomes" id="UP000244090">
    <property type="component" value="Unassembled WGS sequence"/>
</dbReference>
<evidence type="ECO:0008006" key="3">
    <source>
        <dbReference type="Google" id="ProtNLM"/>
    </source>
</evidence>
<comment type="caution">
    <text evidence="1">The sequence shown here is derived from an EMBL/GenBank/DDBJ whole genome shotgun (WGS) entry which is preliminary data.</text>
</comment>
<dbReference type="PROSITE" id="PS51257">
    <property type="entry name" value="PROKAR_LIPOPROTEIN"/>
    <property type="match status" value="1"/>
</dbReference>
<dbReference type="Gene3D" id="3.90.1720.10">
    <property type="entry name" value="endopeptidase domain like (from Nostoc punctiforme)"/>
    <property type="match status" value="1"/>
</dbReference>
<reference evidence="1 2" key="1">
    <citation type="submission" date="2018-04" db="EMBL/GenBank/DDBJ databases">
        <title>Genomic Encyclopedia of Archaeal and Bacterial Type Strains, Phase II (KMG-II): from individual species to whole genera.</title>
        <authorList>
            <person name="Goeker M."/>
        </authorList>
    </citation>
    <scope>NUCLEOTIDE SEQUENCE [LARGE SCALE GENOMIC DNA]</scope>
    <source>
        <strain evidence="1 2">DSM 25731</strain>
    </source>
</reference>
<dbReference type="AlphaFoldDB" id="A0A2T6BY44"/>